<evidence type="ECO:0000313" key="2">
    <source>
        <dbReference type="Proteomes" id="UP001189429"/>
    </source>
</evidence>
<comment type="caution">
    <text evidence="1">The sequence shown here is derived from an EMBL/GenBank/DDBJ whole genome shotgun (WGS) entry which is preliminary data.</text>
</comment>
<dbReference type="Proteomes" id="UP001189429">
    <property type="component" value="Unassembled WGS sequence"/>
</dbReference>
<keyword evidence="2" id="KW-1185">Reference proteome</keyword>
<name>A0ABN9SDR2_9DINO</name>
<sequence length="89" mass="9454">MADGGSDSTGEEAGAARGRQWFAPVRHLSGTWQALNEWGDDFERRNFDGNFLGAVRSAPQAARVLGGRVGEHASRIGEELGTAAAKLVE</sequence>
<reference evidence="1" key="1">
    <citation type="submission" date="2023-10" db="EMBL/GenBank/DDBJ databases">
        <authorList>
            <person name="Chen Y."/>
            <person name="Shah S."/>
            <person name="Dougan E. K."/>
            <person name="Thang M."/>
            <person name="Chan C."/>
        </authorList>
    </citation>
    <scope>NUCLEOTIDE SEQUENCE [LARGE SCALE GENOMIC DNA]</scope>
</reference>
<feature type="non-terminal residue" evidence="1">
    <location>
        <position position="89"/>
    </location>
</feature>
<protein>
    <submittedName>
        <fullName evidence="1">Uncharacterized protein</fullName>
    </submittedName>
</protein>
<organism evidence="1 2">
    <name type="scientific">Prorocentrum cordatum</name>
    <dbReference type="NCBI Taxonomy" id="2364126"/>
    <lineage>
        <taxon>Eukaryota</taxon>
        <taxon>Sar</taxon>
        <taxon>Alveolata</taxon>
        <taxon>Dinophyceae</taxon>
        <taxon>Prorocentrales</taxon>
        <taxon>Prorocentraceae</taxon>
        <taxon>Prorocentrum</taxon>
    </lineage>
</organism>
<accession>A0ABN9SDR2</accession>
<proteinExistence type="predicted"/>
<evidence type="ECO:0000313" key="1">
    <source>
        <dbReference type="EMBL" id="CAK0829999.1"/>
    </source>
</evidence>
<gene>
    <name evidence="1" type="ORF">PCOR1329_LOCUS28762</name>
</gene>
<dbReference type="EMBL" id="CAUYUJ010010669">
    <property type="protein sequence ID" value="CAK0829999.1"/>
    <property type="molecule type" value="Genomic_DNA"/>
</dbReference>